<dbReference type="InterPro" id="IPR012338">
    <property type="entry name" value="Beta-lactam/transpept-like"/>
</dbReference>
<gene>
    <name evidence="3" type="ORF">ACFOMD_16945</name>
</gene>
<dbReference type="PANTHER" id="PTHR46825">
    <property type="entry name" value="D-ALANYL-D-ALANINE-CARBOXYPEPTIDASE/ENDOPEPTIDASE AMPH"/>
    <property type="match status" value="1"/>
</dbReference>
<feature type="chain" id="PRO_5047342136" evidence="1">
    <location>
        <begin position="28"/>
        <end position="485"/>
    </location>
</feature>
<keyword evidence="4" id="KW-1185">Reference proteome</keyword>
<dbReference type="PANTHER" id="PTHR46825:SF9">
    <property type="entry name" value="BETA-LACTAMASE-RELATED DOMAIN-CONTAINING PROTEIN"/>
    <property type="match status" value="1"/>
</dbReference>
<evidence type="ECO:0000313" key="3">
    <source>
        <dbReference type="EMBL" id="MFC3714258.1"/>
    </source>
</evidence>
<keyword evidence="1" id="KW-0732">Signal</keyword>
<organism evidence="3 4">
    <name type="scientific">Sphingoaurantiacus capsulatus</name>
    <dbReference type="NCBI Taxonomy" id="1771310"/>
    <lineage>
        <taxon>Bacteria</taxon>
        <taxon>Pseudomonadati</taxon>
        <taxon>Pseudomonadota</taxon>
        <taxon>Alphaproteobacteria</taxon>
        <taxon>Sphingomonadales</taxon>
        <taxon>Sphingosinicellaceae</taxon>
        <taxon>Sphingoaurantiacus</taxon>
    </lineage>
</organism>
<name>A0ABV7XEU3_9SPHN</name>
<dbReference type="SUPFAM" id="SSF56601">
    <property type="entry name" value="beta-lactamase/transpeptidase-like"/>
    <property type="match status" value="1"/>
</dbReference>
<dbReference type="InterPro" id="IPR011990">
    <property type="entry name" value="TPR-like_helical_dom_sf"/>
</dbReference>
<sequence length="485" mass="52011">MGAQLSRRHFIGAATSLAAASASGAFAAEADPKAALLKAEIERLAREEDFSGAVLFAKGNNVLLQGAWGLAERNFAVPNRADLRFNLASMGKMFTSLAVMRLAAAGKLDLDAPLIFAWPDYPNRVVAEAVTPAQLLSHMSGLGNYVEAFMAYAGPPLLTNDDYLRLFVNDPLPQPPGQRFVYSNSGYVLLGCLVEKLTGEPLFDHLRRTLWAPLGMTATGPARADQSEPGLAYGYSRALDRPGHWQSNLDPRAPVGSAAGGIYSTVADIDRFAAALAAGTLLPPALDRRWTTGAFPYRRGKYALGISETTINGHRIIGHTGGHPGIATELMVFTDPGYRLTILTNGEVDGYFALAAFAKKLLTGGSDDVTRNQDFARSLVKAFAEGGETAASALLAAKPAGVVPSYSLLEVLGQRSIHRGQTDLGLGVLRFGIRVSPDDPWARWSLAEALRLAGRRDAALAAYRDYLTKAPDDADAKRWIERLSR</sequence>
<dbReference type="PROSITE" id="PS51318">
    <property type="entry name" value="TAT"/>
    <property type="match status" value="1"/>
</dbReference>
<comment type="caution">
    <text evidence="3">The sequence shown here is derived from an EMBL/GenBank/DDBJ whole genome shotgun (WGS) entry which is preliminary data.</text>
</comment>
<feature type="domain" description="Beta-lactamase-related" evidence="2">
    <location>
        <begin position="47"/>
        <end position="354"/>
    </location>
</feature>
<dbReference type="GO" id="GO:0016787">
    <property type="term" value="F:hydrolase activity"/>
    <property type="evidence" value="ECO:0007669"/>
    <property type="project" value="UniProtKB-KW"/>
</dbReference>
<dbReference type="SUPFAM" id="SSF48452">
    <property type="entry name" value="TPR-like"/>
    <property type="match status" value="1"/>
</dbReference>
<dbReference type="Gene3D" id="1.25.40.10">
    <property type="entry name" value="Tetratricopeptide repeat domain"/>
    <property type="match status" value="1"/>
</dbReference>
<dbReference type="Pfam" id="PF00144">
    <property type="entry name" value="Beta-lactamase"/>
    <property type="match status" value="1"/>
</dbReference>
<dbReference type="InterPro" id="IPR006311">
    <property type="entry name" value="TAT_signal"/>
</dbReference>
<dbReference type="InterPro" id="IPR001466">
    <property type="entry name" value="Beta-lactam-related"/>
</dbReference>
<dbReference type="RefSeq" id="WP_380863576.1">
    <property type="nucleotide sequence ID" value="NZ_JBHRXV010000013.1"/>
</dbReference>
<dbReference type="InterPro" id="IPR050491">
    <property type="entry name" value="AmpC-like"/>
</dbReference>
<dbReference type="Proteomes" id="UP001595615">
    <property type="component" value="Unassembled WGS sequence"/>
</dbReference>
<proteinExistence type="predicted"/>
<reference evidence="4" key="1">
    <citation type="journal article" date="2019" name="Int. J. Syst. Evol. Microbiol.">
        <title>The Global Catalogue of Microorganisms (GCM) 10K type strain sequencing project: providing services to taxonomists for standard genome sequencing and annotation.</title>
        <authorList>
            <consortium name="The Broad Institute Genomics Platform"/>
            <consortium name="The Broad Institute Genome Sequencing Center for Infectious Disease"/>
            <person name="Wu L."/>
            <person name="Ma J."/>
        </authorList>
    </citation>
    <scope>NUCLEOTIDE SEQUENCE [LARGE SCALE GENOMIC DNA]</scope>
    <source>
        <strain evidence="4">KCTC 42644</strain>
    </source>
</reference>
<evidence type="ECO:0000256" key="1">
    <source>
        <dbReference type="SAM" id="SignalP"/>
    </source>
</evidence>
<feature type="signal peptide" evidence="1">
    <location>
        <begin position="1"/>
        <end position="27"/>
    </location>
</feature>
<evidence type="ECO:0000313" key="4">
    <source>
        <dbReference type="Proteomes" id="UP001595615"/>
    </source>
</evidence>
<evidence type="ECO:0000259" key="2">
    <source>
        <dbReference type="Pfam" id="PF00144"/>
    </source>
</evidence>
<keyword evidence="3" id="KW-0378">Hydrolase</keyword>
<dbReference type="EMBL" id="JBHRXV010000013">
    <property type="protein sequence ID" value="MFC3714258.1"/>
    <property type="molecule type" value="Genomic_DNA"/>
</dbReference>
<dbReference type="Gene3D" id="3.40.710.10">
    <property type="entry name" value="DD-peptidase/beta-lactamase superfamily"/>
    <property type="match status" value="1"/>
</dbReference>
<protein>
    <submittedName>
        <fullName evidence="3">Serine hydrolase</fullName>
    </submittedName>
</protein>
<accession>A0ABV7XEU3</accession>